<gene>
    <name evidence="4" type="primary">rps6e</name>
    <name evidence="6" type="ORF">GCM10007981_17120</name>
</gene>
<dbReference type="NCBIfam" id="NF003293">
    <property type="entry name" value="PRK04290.1-2"/>
    <property type="match status" value="1"/>
</dbReference>
<sequence>MPTFKLVISDPLSGRAKQVEVKDREAERLIGARIGDTVDAKLLEGAIQLPSELKLKITGGSGFEGAPMLPHLQGPAKRYLLLSGPPGYRPSEEGGRRRKLVRGNTVSDQTVQINMVLVYPSDWKGEPVIKEEPKKEEQEAAQQ</sequence>
<keyword evidence="2 4" id="KW-0689">Ribosomal protein</keyword>
<name>A0A830GVF2_9CREN</name>
<accession>A0A830GVF2</accession>
<evidence type="ECO:0000313" key="7">
    <source>
        <dbReference type="Proteomes" id="UP000610960"/>
    </source>
</evidence>
<proteinExistence type="inferred from homology"/>
<evidence type="ECO:0000256" key="3">
    <source>
        <dbReference type="ARBA" id="ARBA00023274"/>
    </source>
</evidence>
<dbReference type="InterPro" id="IPR020924">
    <property type="entry name" value="Ribosomal_eS6_arc"/>
</dbReference>
<dbReference type="GO" id="GO:0006412">
    <property type="term" value="P:translation"/>
    <property type="evidence" value="ECO:0007669"/>
    <property type="project" value="UniProtKB-UniRule"/>
</dbReference>
<dbReference type="InterPro" id="IPR018282">
    <property type="entry name" value="Ribosomal_eS6_CS"/>
</dbReference>
<dbReference type="PROSITE" id="PS00578">
    <property type="entry name" value="RIBOSOMAL_S6E"/>
    <property type="match status" value="1"/>
</dbReference>
<dbReference type="OrthoDB" id="7793at2157"/>
<keyword evidence="7" id="KW-1185">Reference proteome</keyword>
<dbReference type="GO" id="GO:0003735">
    <property type="term" value="F:structural constituent of ribosome"/>
    <property type="evidence" value="ECO:0007669"/>
    <property type="project" value="InterPro"/>
</dbReference>
<dbReference type="EMBL" id="BMNL01000004">
    <property type="protein sequence ID" value="GGP22163.1"/>
    <property type="molecule type" value="Genomic_DNA"/>
</dbReference>
<evidence type="ECO:0000256" key="1">
    <source>
        <dbReference type="ARBA" id="ARBA00009312"/>
    </source>
</evidence>
<reference evidence="6" key="1">
    <citation type="journal article" date="2014" name="Int. J. Syst. Evol. Microbiol.">
        <title>Complete genome sequence of Corynebacterium casei LMG S-19264T (=DSM 44701T), isolated from a smear-ripened cheese.</title>
        <authorList>
            <consortium name="US DOE Joint Genome Institute (JGI-PGF)"/>
            <person name="Walter F."/>
            <person name="Albersmeier A."/>
            <person name="Kalinowski J."/>
            <person name="Ruckert C."/>
        </authorList>
    </citation>
    <scope>NUCLEOTIDE SEQUENCE</scope>
    <source>
        <strain evidence="6">JCM 10088</strain>
    </source>
</reference>
<evidence type="ECO:0000313" key="6">
    <source>
        <dbReference type="EMBL" id="GGP22163.1"/>
    </source>
</evidence>
<dbReference type="InterPro" id="IPR001377">
    <property type="entry name" value="Ribosomal_eS6"/>
</dbReference>
<dbReference type="PANTHER" id="PTHR11502">
    <property type="entry name" value="40S RIBOSOMAL PROTEIN S6"/>
    <property type="match status" value="1"/>
</dbReference>
<feature type="region of interest" description="Disordered" evidence="5">
    <location>
        <begin position="83"/>
        <end position="104"/>
    </location>
</feature>
<evidence type="ECO:0000256" key="5">
    <source>
        <dbReference type="SAM" id="MobiDB-lite"/>
    </source>
</evidence>
<comment type="similarity">
    <text evidence="1 4">Belongs to the eukaryotic ribosomal protein eS6 family.</text>
</comment>
<dbReference type="Proteomes" id="UP000610960">
    <property type="component" value="Unassembled WGS sequence"/>
</dbReference>
<dbReference type="HAMAP" id="MF_00512">
    <property type="entry name" value="Ribosomal_eS6"/>
    <property type="match status" value="1"/>
</dbReference>
<evidence type="ECO:0000256" key="2">
    <source>
        <dbReference type="ARBA" id="ARBA00022980"/>
    </source>
</evidence>
<comment type="caution">
    <text evidence="6">The sequence shown here is derived from an EMBL/GenBank/DDBJ whole genome shotgun (WGS) entry which is preliminary data.</text>
</comment>
<dbReference type="GO" id="GO:0005840">
    <property type="term" value="C:ribosome"/>
    <property type="evidence" value="ECO:0007669"/>
    <property type="project" value="UniProtKB-KW"/>
</dbReference>
<organism evidence="6 7">
    <name type="scientific">Thermocladium modestius</name>
    <dbReference type="NCBI Taxonomy" id="62609"/>
    <lineage>
        <taxon>Archaea</taxon>
        <taxon>Thermoproteota</taxon>
        <taxon>Thermoprotei</taxon>
        <taxon>Thermoproteales</taxon>
        <taxon>Thermoproteaceae</taxon>
        <taxon>Thermocladium</taxon>
    </lineage>
</organism>
<protein>
    <recommendedName>
        <fullName evidence="4">Small ribosomal subunit protein eS6</fullName>
    </recommendedName>
</protein>
<dbReference type="GO" id="GO:1990904">
    <property type="term" value="C:ribonucleoprotein complex"/>
    <property type="evidence" value="ECO:0007669"/>
    <property type="project" value="UniProtKB-KW"/>
</dbReference>
<dbReference type="AlphaFoldDB" id="A0A830GVF2"/>
<dbReference type="SMART" id="SM01405">
    <property type="entry name" value="Ribosomal_S6e"/>
    <property type="match status" value="1"/>
</dbReference>
<dbReference type="RefSeq" id="WP_188596993.1">
    <property type="nucleotide sequence ID" value="NZ_BMNL01000004.1"/>
</dbReference>
<reference evidence="6" key="2">
    <citation type="submission" date="2020-09" db="EMBL/GenBank/DDBJ databases">
        <authorList>
            <person name="Sun Q."/>
            <person name="Ohkuma M."/>
        </authorList>
    </citation>
    <scope>NUCLEOTIDE SEQUENCE</scope>
    <source>
        <strain evidence="6">JCM 10088</strain>
    </source>
</reference>
<evidence type="ECO:0000256" key="4">
    <source>
        <dbReference type="HAMAP-Rule" id="MF_00512"/>
    </source>
</evidence>
<keyword evidence="3 4" id="KW-0687">Ribonucleoprotein</keyword>
<dbReference type="Pfam" id="PF01092">
    <property type="entry name" value="Ribosomal_S6e"/>
    <property type="match status" value="1"/>
</dbReference>